<evidence type="ECO:0000256" key="1">
    <source>
        <dbReference type="SAM" id="MobiDB-lite"/>
    </source>
</evidence>
<dbReference type="AlphaFoldDB" id="A0A1X7EK59"/>
<dbReference type="InterPro" id="IPR045465">
    <property type="entry name" value="Trans_reg_dom"/>
</dbReference>
<feature type="region of interest" description="Disordered" evidence="1">
    <location>
        <begin position="35"/>
        <end position="54"/>
    </location>
</feature>
<dbReference type="Pfam" id="PF20109">
    <property type="entry name" value="Trans_reg_dom"/>
    <property type="match status" value="1"/>
</dbReference>
<dbReference type="RefSeq" id="WP_143266368.1">
    <property type="nucleotide sequence ID" value="NZ_FXAK01000002.1"/>
</dbReference>
<evidence type="ECO:0000313" key="3">
    <source>
        <dbReference type="EMBL" id="SMF35275.1"/>
    </source>
</evidence>
<organism evidence="3 4">
    <name type="scientific">Azospirillum oryzae</name>
    <dbReference type="NCBI Taxonomy" id="286727"/>
    <lineage>
        <taxon>Bacteria</taxon>
        <taxon>Pseudomonadati</taxon>
        <taxon>Pseudomonadota</taxon>
        <taxon>Alphaproteobacteria</taxon>
        <taxon>Rhodospirillales</taxon>
        <taxon>Azospirillaceae</taxon>
        <taxon>Azospirillum</taxon>
    </lineage>
</organism>
<reference evidence="3 4" key="1">
    <citation type="submission" date="2017-04" db="EMBL/GenBank/DDBJ databases">
        <authorList>
            <person name="Afonso C.L."/>
            <person name="Miller P.J."/>
            <person name="Scott M.A."/>
            <person name="Spackman E."/>
            <person name="Goraichik I."/>
            <person name="Dimitrov K.M."/>
            <person name="Suarez D.L."/>
            <person name="Swayne D.E."/>
        </authorList>
    </citation>
    <scope>NUCLEOTIDE SEQUENCE [LARGE SCALE GENOMIC DNA]</scope>
    <source>
        <strain evidence="3 4">A2P</strain>
    </source>
</reference>
<dbReference type="OrthoDB" id="8654520at2"/>
<feature type="domain" description="Transcriptional regulator-like" evidence="2">
    <location>
        <begin position="6"/>
        <end position="58"/>
    </location>
</feature>
<protein>
    <recommendedName>
        <fullName evidence="2">Transcriptional regulator-like domain-containing protein</fullName>
    </recommendedName>
</protein>
<feature type="compositionally biased region" description="Basic and acidic residues" evidence="1">
    <location>
        <begin position="35"/>
        <end position="51"/>
    </location>
</feature>
<evidence type="ECO:0000259" key="2">
    <source>
        <dbReference type="Pfam" id="PF20109"/>
    </source>
</evidence>
<dbReference type="STRING" id="286727.SAMN02982917_1781"/>
<gene>
    <name evidence="3" type="ORF">SAMN02982917_1781</name>
</gene>
<name>A0A1X7EK59_9PROT</name>
<accession>A0A1X7EK59</accession>
<evidence type="ECO:0000313" key="4">
    <source>
        <dbReference type="Proteomes" id="UP000192936"/>
    </source>
</evidence>
<sequence length="69" mass="7844">MTNMRDWRSAADYADTVTLSASGWAWEFLRRNPEYRGEVGKPSPKPKDRASRGRRWGLFCCRGARPGGP</sequence>
<dbReference type="Proteomes" id="UP000192936">
    <property type="component" value="Unassembled WGS sequence"/>
</dbReference>
<proteinExistence type="predicted"/>
<dbReference type="EMBL" id="FXAK01000002">
    <property type="protein sequence ID" value="SMF35275.1"/>
    <property type="molecule type" value="Genomic_DNA"/>
</dbReference>